<dbReference type="Proteomes" id="UP000078200">
    <property type="component" value="Unassembled WGS sequence"/>
</dbReference>
<evidence type="ECO:0000313" key="3">
    <source>
        <dbReference type="EnsemblMetazoa" id="GAUT002779-PA"/>
    </source>
</evidence>
<name>A0A1A9UF19_GLOAU</name>
<dbReference type="EnsemblMetazoa" id="GAUT002779-RA">
    <property type="protein sequence ID" value="GAUT002779-PA"/>
    <property type="gene ID" value="GAUT002779"/>
</dbReference>
<feature type="domain" description="MADF" evidence="2">
    <location>
        <begin position="8"/>
        <end position="56"/>
    </location>
</feature>
<protein>
    <submittedName>
        <fullName evidence="3">MADF domain-containing protein</fullName>
    </submittedName>
</protein>
<dbReference type="AlphaFoldDB" id="A0A1A9UF19"/>
<accession>A0A1A9UF19</accession>
<dbReference type="STRING" id="7395.A0A1A9UF19"/>
<evidence type="ECO:0000259" key="2">
    <source>
        <dbReference type="Pfam" id="PF10545"/>
    </source>
</evidence>
<evidence type="ECO:0000313" key="4">
    <source>
        <dbReference type="Proteomes" id="UP000078200"/>
    </source>
</evidence>
<organism evidence="3 4">
    <name type="scientific">Glossina austeni</name>
    <name type="common">Savannah tsetse fly</name>
    <dbReference type="NCBI Taxonomy" id="7395"/>
    <lineage>
        <taxon>Eukaryota</taxon>
        <taxon>Metazoa</taxon>
        <taxon>Ecdysozoa</taxon>
        <taxon>Arthropoda</taxon>
        <taxon>Hexapoda</taxon>
        <taxon>Insecta</taxon>
        <taxon>Pterygota</taxon>
        <taxon>Neoptera</taxon>
        <taxon>Endopterygota</taxon>
        <taxon>Diptera</taxon>
        <taxon>Brachycera</taxon>
        <taxon>Muscomorpha</taxon>
        <taxon>Hippoboscoidea</taxon>
        <taxon>Glossinidae</taxon>
        <taxon>Glossina</taxon>
    </lineage>
</organism>
<dbReference type="VEuPathDB" id="VectorBase:GAUT002779"/>
<dbReference type="InterPro" id="IPR006578">
    <property type="entry name" value="MADF-dom"/>
</dbReference>
<feature type="region of interest" description="Disordered" evidence="1">
    <location>
        <begin position="39"/>
        <end position="70"/>
    </location>
</feature>
<keyword evidence="4" id="KW-1185">Reference proteome</keyword>
<evidence type="ECO:0000256" key="1">
    <source>
        <dbReference type="SAM" id="MobiDB-lite"/>
    </source>
</evidence>
<dbReference type="Pfam" id="PF10545">
    <property type="entry name" value="MADF_DNA_bdg"/>
    <property type="match status" value="1"/>
</dbReference>
<proteinExistence type="predicted"/>
<reference evidence="3" key="1">
    <citation type="submission" date="2020-05" db="UniProtKB">
        <authorList>
            <consortium name="EnsemblMetazoa"/>
        </authorList>
    </citation>
    <scope>IDENTIFICATION</scope>
    <source>
        <strain evidence="3">TTRI</strain>
    </source>
</reference>
<sequence>MGGFDLDLINEFRSRPALYDHNCPEFEDEFSKAHQWEEISNKLSSGNPSAPIESHWPQSQQRPATAAADTKPTKIALLSTIIEEDDSEDEDASNKIPRNSINTLDILRSPDTAVTEKPNKKRSYQCTQAACSAGEPPQITPYQNQPCPSSRELSCAAFGNFVALFLQDSTQNAALELIGQLTSELGKSLLEKSEDSNGSPTD</sequence>